<dbReference type="AlphaFoldDB" id="A0A840SJD4"/>
<dbReference type="InterPro" id="IPR011577">
    <property type="entry name" value="Cyt_b561_bac/Ni-Hgenase"/>
</dbReference>
<organism evidence="15 16">
    <name type="scientific">Amaricoccus macauensis</name>
    <dbReference type="NCBI Taxonomy" id="57001"/>
    <lineage>
        <taxon>Bacteria</taxon>
        <taxon>Pseudomonadati</taxon>
        <taxon>Pseudomonadota</taxon>
        <taxon>Alphaproteobacteria</taxon>
        <taxon>Rhodobacterales</taxon>
        <taxon>Paracoccaceae</taxon>
        <taxon>Amaricoccus</taxon>
    </lineage>
</organism>
<dbReference type="GO" id="GO:0022904">
    <property type="term" value="P:respiratory electron transport chain"/>
    <property type="evidence" value="ECO:0007669"/>
    <property type="project" value="InterPro"/>
</dbReference>
<evidence type="ECO:0000259" key="14">
    <source>
        <dbReference type="Pfam" id="PF01292"/>
    </source>
</evidence>
<keyword evidence="5" id="KW-0349">Heme</keyword>
<keyword evidence="11 13" id="KW-0472">Membrane</keyword>
<evidence type="ECO:0000256" key="5">
    <source>
        <dbReference type="ARBA" id="ARBA00022617"/>
    </source>
</evidence>
<evidence type="ECO:0000313" key="15">
    <source>
        <dbReference type="EMBL" id="MBB5220870.1"/>
    </source>
</evidence>
<dbReference type="GO" id="GO:0020037">
    <property type="term" value="F:heme binding"/>
    <property type="evidence" value="ECO:0007669"/>
    <property type="project" value="TreeGrafter"/>
</dbReference>
<dbReference type="EMBL" id="JACHFM010000001">
    <property type="protein sequence ID" value="MBB5220870.1"/>
    <property type="molecule type" value="Genomic_DNA"/>
</dbReference>
<dbReference type="InterPro" id="IPR016174">
    <property type="entry name" value="Di-haem_cyt_TM"/>
</dbReference>
<dbReference type="PANTHER" id="PTHR30529:SF1">
    <property type="entry name" value="CYTOCHROME B561 HOMOLOG 2"/>
    <property type="match status" value="1"/>
</dbReference>
<keyword evidence="6 13" id="KW-0812">Transmembrane</keyword>
<reference evidence="15 16" key="1">
    <citation type="submission" date="2020-08" db="EMBL/GenBank/DDBJ databases">
        <title>Genomic Encyclopedia of Type Strains, Phase IV (KMG-IV): sequencing the most valuable type-strain genomes for metagenomic binning, comparative biology and taxonomic classification.</title>
        <authorList>
            <person name="Goeker M."/>
        </authorList>
    </citation>
    <scope>NUCLEOTIDE SEQUENCE [LARGE SCALE GENOMIC DNA]</scope>
    <source>
        <strain evidence="15 16">DSM 101730</strain>
    </source>
</reference>
<evidence type="ECO:0000256" key="11">
    <source>
        <dbReference type="ARBA" id="ARBA00023136"/>
    </source>
</evidence>
<keyword evidence="10" id="KW-0408">Iron</keyword>
<gene>
    <name evidence="15" type="ORF">HNP73_000791</name>
</gene>
<keyword evidence="16" id="KW-1185">Reference proteome</keyword>
<dbReference type="Proteomes" id="UP000549457">
    <property type="component" value="Unassembled WGS sequence"/>
</dbReference>
<accession>A0A840SJD4</accession>
<protein>
    <submittedName>
        <fullName evidence="15">Cytochrome b561</fullName>
    </submittedName>
</protein>
<evidence type="ECO:0000256" key="7">
    <source>
        <dbReference type="ARBA" id="ARBA00022723"/>
    </source>
</evidence>
<evidence type="ECO:0000256" key="10">
    <source>
        <dbReference type="ARBA" id="ARBA00023004"/>
    </source>
</evidence>
<evidence type="ECO:0000256" key="9">
    <source>
        <dbReference type="ARBA" id="ARBA00022989"/>
    </source>
</evidence>
<evidence type="ECO:0000256" key="2">
    <source>
        <dbReference type="ARBA" id="ARBA00004651"/>
    </source>
</evidence>
<evidence type="ECO:0000256" key="13">
    <source>
        <dbReference type="SAM" id="Phobius"/>
    </source>
</evidence>
<comment type="caution">
    <text evidence="15">The sequence shown here is derived from an EMBL/GenBank/DDBJ whole genome shotgun (WGS) entry which is preliminary data.</text>
</comment>
<keyword evidence="9 13" id="KW-1133">Transmembrane helix</keyword>
<feature type="transmembrane region" description="Helical" evidence="13">
    <location>
        <begin position="126"/>
        <end position="147"/>
    </location>
</feature>
<feature type="transmembrane region" description="Helical" evidence="13">
    <location>
        <begin position="49"/>
        <end position="69"/>
    </location>
</feature>
<evidence type="ECO:0000256" key="12">
    <source>
        <dbReference type="ARBA" id="ARBA00037975"/>
    </source>
</evidence>
<evidence type="ECO:0000313" key="16">
    <source>
        <dbReference type="Proteomes" id="UP000549457"/>
    </source>
</evidence>
<comment type="cofactor">
    <cofactor evidence="1">
        <name>heme b</name>
        <dbReference type="ChEBI" id="CHEBI:60344"/>
    </cofactor>
</comment>
<evidence type="ECO:0000256" key="8">
    <source>
        <dbReference type="ARBA" id="ARBA00022982"/>
    </source>
</evidence>
<dbReference type="SUPFAM" id="SSF81342">
    <property type="entry name" value="Transmembrane di-heme cytochromes"/>
    <property type="match status" value="1"/>
</dbReference>
<keyword evidence="4" id="KW-1003">Cell membrane</keyword>
<dbReference type="GO" id="GO:0046872">
    <property type="term" value="F:metal ion binding"/>
    <property type="evidence" value="ECO:0007669"/>
    <property type="project" value="UniProtKB-KW"/>
</dbReference>
<evidence type="ECO:0000256" key="6">
    <source>
        <dbReference type="ARBA" id="ARBA00022692"/>
    </source>
</evidence>
<proteinExistence type="inferred from homology"/>
<evidence type="ECO:0000256" key="1">
    <source>
        <dbReference type="ARBA" id="ARBA00001970"/>
    </source>
</evidence>
<keyword evidence="3" id="KW-0813">Transport</keyword>
<dbReference type="InterPro" id="IPR052168">
    <property type="entry name" value="Cytochrome_b561_oxidase"/>
</dbReference>
<name>A0A840SJD4_9RHOB</name>
<evidence type="ECO:0000256" key="4">
    <source>
        <dbReference type="ARBA" id="ARBA00022475"/>
    </source>
</evidence>
<sequence>MPARFTSTQIALHWLTALLILAQFLNDGAISRAFRATMRGAAEIPTSWLVPVHVFAGIAILVFTVWRVVLRLSRGAPPPPAEEPRALQIAAAATHGTLYLLLLLLPLTGFVAWFGGVGAAGGAHEILKTLLLVVIGLHVAGALYHRLILKSGVMERMLPARGR</sequence>
<keyword evidence="7" id="KW-0479">Metal-binding</keyword>
<evidence type="ECO:0000256" key="3">
    <source>
        <dbReference type="ARBA" id="ARBA00022448"/>
    </source>
</evidence>
<dbReference type="RefSeq" id="WP_184147296.1">
    <property type="nucleotide sequence ID" value="NZ_JACHFM010000001.1"/>
</dbReference>
<comment type="subcellular location">
    <subcellularLocation>
        <location evidence="2">Cell membrane</location>
        <topology evidence="2">Multi-pass membrane protein</topology>
    </subcellularLocation>
</comment>
<dbReference type="Pfam" id="PF01292">
    <property type="entry name" value="Ni_hydr_CYTB"/>
    <property type="match status" value="1"/>
</dbReference>
<comment type="similarity">
    <text evidence="12">Belongs to the cytochrome b561 family.</text>
</comment>
<dbReference type="GO" id="GO:0005886">
    <property type="term" value="C:plasma membrane"/>
    <property type="evidence" value="ECO:0007669"/>
    <property type="project" value="UniProtKB-SubCell"/>
</dbReference>
<dbReference type="PANTHER" id="PTHR30529">
    <property type="entry name" value="CYTOCHROME B561"/>
    <property type="match status" value="1"/>
</dbReference>
<keyword evidence="8" id="KW-0249">Electron transport</keyword>
<feature type="transmembrane region" description="Helical" evidence="13">
    <location>
        <begin position="89"/>
        <end position="114"/>
    </location>
</feature>
<dbReference type="GO" id="GO:0009055">
    <property type="term" value="F:electron transfer activity"/>
    <property type="evidence" value="ECO:0007669"/>
    <property type="project" value="InterPro"/>
</dbReference>
<feature type="domain" description="Cytochrome b561 bacterial/Ni-hydrogenase" evidence="14">
    <location>
        <begin position="4"/>
        <end position="159"/>
    </location>
</feature>